<name>A0AAW6P8P4_9PSED</name>
<sequence length="149" mass="16499">MHKLNKSVIVYGPPGCGKTTNAQRIATALGLTKIHDNWDPLDRQLAPFNTLHLTNSSGPWPPHVRRVARYADVMQQIEAGRPLDITDLATTSRPRCRSCEEEGKGLDANRLCSDCEAMAPAYQKFDALIAEGHSRHQAFLMSGLAAHYF</sequence>
<dbReference type="Gene3D" id="3.40.50.300">
    <property type="entry name" value="P-loop containing nucleotide triphosphate hydrolases"/>
    <property type="match status" value="1"/>
</dbReference>
<evidence type="ECO:0000313" key="3">
    <source>
        <dbReference type="Proteomes" id="UP001220662"/>
    </source>
</evidence>
<protein>
    <submittedName>
        <fullName evidence="2">AAA family ATPase</fullName>
    </submittedName>
</protein>
<evidence type="ECO:0000259" key="1">
    <source>
        <dbReference type="Pfam" id="PF00004"/>
    </source>
</evidence>
<proteinExistence type="predicted"/>
<dbReference type="GO" id="GO:0005524">
    <property type="term" value="F:ATP binding"/>
    <property type="evidence" value="ECO:0007669"/>
    <property type="project" value="InterPro"/>
</dbReference>
<dbReference type="InterPro" id="IPR003959">
    <property type="entry name" value="ATPase_AAA_core"/>
</dbReference>
<dbReference type="EMBL" id="JARJLR010000233">
    <property type="protein sequence ID" value="MDF3842696.1"/>
    <property type="molecule type" value="Genomic_DNA"/>
</dbReference>
<gene>
    <name evidence="2" type="ORF">P3W55_13350</name>
</gene>
<dbReference type="Proteomes" id="UP001220662">
    <property type="component" value="Unassembled WGS sequence"/>
</dbReference>
<dbReference type="SUPFAM" id="SSF52540">
    <property type="entry name" value="P-loop containing nucleoside triphosphate hydrolases"/>
    <property type="match status" value="2"/>
</dbReference>
<dbReference type="Pfam" id="PF00004">
    <property type="entry name" value="AAA"/>
    <property type="match status" value="1"/>
</dbReference>
<evidence type="ECO:0000313" key="2">
    <source>
        <dbReference type="EMBL" id="MDF3842696.1"/>
    </source>
</evidence>
<dbReference type="AlphaFoldDB" id="A0AAW6P8P4"/>
<organism evidence="2 3">
    <name type="scientific">Pseudomonas citronellolis</name>
    <dbReference type="NCBI Taxonomy" id="53408"/>
    <lineage>
        <taxon>Bacteria</taxon>
        <taxon>Pseudomonadati</taxon>
        <taxon>Pseudomonadota</taxon>
        <taxon>Gammaproteobacteria</taxon>
        <taxon>Pseudomonadales</taxon>
        <taxon>Pseudomonadaceae</taxon>
        <taxon>Pseudomonas</taxon>
    </lineage>
</organism>
<dbReference type="GO" id="GO:0016887">
    <property type="term" value="F:ATP hydrolysis activity"/>
    <property type="evidence" value="ECO:0007669"/>
    <property type="project" value="InterPro"/>
</dbReference>
<reference evidence="2" key="1">
    <citation type="submission" date="2023-03" db="EMBL/GenBank/DDBJ databases">
        <title>Draft assemblies of triclosan tolerant bacteria isolated from returned activated sludge.</title>
        <authorList>
            <person name="Van Hamelsveld S."/>
        </authorList>
    </citation>
    <scope>NUCLEOTIDE SEQUENCE</scope>
    <source>
        <strain evidence="2">GW210015_S63</strain>
    </source>
</reference>
<comment type="caution">
    <text evidence="2">The sequence shown here is derived from an EMBL/GenBank/DDBJ whole genome shotgun (WGS) entry which is preliminary data.</text>
</comment>
<feature type="domain" description="ATPase AAA-type core" evidence="1">
    <location>
        <begin position="8"/>
        <end position="32"/>
    </location>
</feature>
<accession>A0AAW6P8P4</accession>
<dbReference type="InterPro" id="IPR027417">
    <property type="entry name" value="P-loop_NTPase"/>
</dbReference>
<dbReference type="RefSeq" id="WP_276214669.1">
    <property type="nucleotide sequence ID" value="NZ_JARJLR010000233.1"/>
</dbReference>